<dbReference type="AlphaFoldDB" id="A0A1H9UB92"/>
<keyword evidence="4" id="KW-1185">Reference proteome</keyword>
<evidence type="ECO:0000256" key="1">
    <source>
        <dbReference type="ARBA" id="ARBA00022801"/>
    </source>
</evidence>
<dbReference type="PRINTS" id="PR00111">
    <property type="entry name" value="ABHYDROLASE"/>
</dbReference>
<name>A0A1H9UB92_9CORY</name>
<dbReference type="PANTHER" id="PTHR43329">
    <property type="entry name" value="EPOXIDE HYDROLASE"/>
    <property type="match status" value="1"/>
</dbReference>
<dbReference type="Proteomes" id="UP000198929">
    <property type="component" value="Unassembled WGS sequence"/>
</dbReference>
<evidence type="ECO:0000259" key="2">
    <source>
        <dbReference type="Pfam" id="PF00561"/>
    </source>
</evidence>
<dbReference type="STRING" id="1121357.SAMN05661109_01755"/>
<evidence type="ECO:0000313" key="4">
    <source>
        <dbReference type="Proteomes" id="UP000198929"/>
    </source>
</evidence>
<evidence type="ECO:0000313" key="3">
    <source>
        <dbReference type="EMBL" id="SES06363.1"/>
    </source>
</evidence>
<proteinExistence type="predicted"/>
<reference evidence="4" key="1">
    <citation type="submission" date="2016-10" db="EMBL/GenBank/DDBJ databases">
        <authorList>
            <person name="Varghese N."/>
            <person name="Submissions S."/>
        </authorList>
    </citation>
    <scope>NUCLEOTIDE SEQUENCE [LARGE SCALE GENOMIC DNA]</scope>
    <source>
        <strain evidence="4">DSM 20524</strain>
    </source>
</reference>
<organism evidence="3 4">
    <name type="scientific">Corynebacterium cystitidis DSM 20524</name>
    <dbReference type="NCBI Taxonomy" id="1121357"/>
    <lineage>
        <taxon>Bacteria</taxon>
        <taxon>Bacillati</taxon>
        <taxon>Actinomycetota</taxon>
        <taxon>Actinomycetes</taxon>
        <taxon>Mycobacteriales</taxon>
        <taxon>Corynebacteriaceae</taxon>
        <taxon>Corynebacterium</taxon>
    </lineage>
</organism>
<gene>
    <name evidence="3" type="ORF">SAMN05661109_01755</name>
</gene>
<dbReference type="InterPro" id="IPR000639">
    <property type="entry name" value="Epox_hydrolase-like"/>
</dbReference>
<protein>
    <submittedName>
        <fullName evidence="3">Pimeloyl-ACP methyl ester carboxylesterase</fullName>
    </submittedName>
</protein>
<sequence length="314" mass="34195">MKSRHRYATSPEVVKLDGDFTHRMVHARGIRLHTATAGDPGNPLILLIHGTFGGWFDFKECIAPLAAHGYHVAALDMRGYGMSDKPPAVPGDEMRIATGDIAGVISSLGHSEAIIVGHDTGGAVGWAFAAQYPERTTALVSVSAAHPTDLRASINSRPWNFMPMTIRILVGRLPSGVLKRLTALRRRVWRSELTLNTAPQFQQSTLFDDLLELRVKAASIGNAMPHLVHNSRLLTPKLPLPSGSDATVHAPTLLIHPPQGAWDHVAKRSRARVQAPVAEVSIPQAKNLPQVENPGAFVDTLARYLETRYLDTHS</sequence>
<dbReference type="EMBL" id="FOGQ01000007">
    <property type="protein sequence ID" value="SES06363.1"/>
    <property type="molecule type" value="Genomic_DNA"/>
</dbReference>
<dbReference type="GO" id="GO:0016787">
    <property type="term" value="F:hydrolase activity"/>
    <property type="evidence" value="ECO:0007669"/>
    <property type="project" value="UniProtKB-KW"/>
</dbReference>
<dbReference type="InterPro" id="IPR029058">
    <property type="entry name" value="AB_hydrolase_fold"/>
</dbReference>
<dbReference type="PRINTS" id="PR00412">
    <property type="entry name" value="EPOXHYDRLASE"/>
</dbReference>
<dbReference type="RefSeq" id="WP_092259140.1">
    <property type="nucleotide sequence ID" value="NZ_CP047199.1"/>
</dbReference>
<feature type="domain" description="AB hydrolase-1" evidence="2">
    <location>
        <begin position="43"/>
        <end position="161"/>
    </location>
</feature>
<dbReference type="Pfam" id="PF00561">
    <property type="entry name" value="Abhydrolase_1"/>
    <property type="match status" value="1"/>
</dbReference>
<dbReference type="SUPFAM" id="SSF53474">
    <property type="entry name" value="alpha/beta-Hydrolases"/>
    <property type="match status" value="1"/>
</dbReference>
<keyword evidence="1" id="KW-0378">Hydrolase</keyword>
<accession>A0A1H9UB92</accession>
<dbReference type="InterPro" id="IPR000073">
    <property type="entry name" value="AB_hydrolase_1"/>
</dbReference>
<dbReference type="Gene3D" id="3.40.50.1820">
    <property type="entry name" value="alpha/beta hydrolase"/>
    <property type="match status" value="1"/>
</dbReference>